<dbReference type="SUPFAM" id="SSF50494">
    <property type="entry name" value="Trypsin-like serine proteases"/>
    <property type="match status" value="1"/>
</dbReference>
<name>A0A1M5TR05_9ACTN</name>
<proteinExistence type="inferred from homology"/>
<dbReference type="InterPro" id="IPR033116">
    <property type="entry name" value="TRYPSIN_SER"/>
</dbReference>
<evidence type="ECO:0000256" key="5">
    <source>
        <dbReference type="SAM" id="Phobius"/>
    </source>
</evidence>
<dbReference type="InterPro" id="IPR043504">
    <property type="entry name" value="Peptidase_S1_PA_chymotrypsin"/>
</dbReference>
<dbReference type="InterPro" id="IPR001478">
    <property type="entry name" value="PDZ"/>
</dbReference>
<evidence type="ECO:0000256" key="4">
    <source>
        <dbReference type="SAM" id="MobiDB-lite"/>
    </source>
</evidence>
<evidence type="ECO:0000256" key="3">
    <source>
        <dbReference type="ARBA" id="ARBA00022801"/>
    </source>
</evidence>
<evidence type="ECO:0000256" key="2">
    <source>
        <dbReference type="ARBA" id="ARBA00022670"/>
    </source>
</evidence>
<keyword evidence="5" id="KW-1133">Transmembrane helix</keyword>
<evidence type="ECO:0000313" key="7">
    <source>
        <dbReference type="EMBL" id="SHH53108.1"/>
    </source>
</evidence>
<feature type="region of interest" description="Disordered" evidence="4">
    <location>
        <begin position="142"/>
        <end position="213"/>
    </location>
</feature>
<dbReference type="InterPro" id="IPR009003">
    <property type="entry name" value="Peptidase_S1_PA"/>
</dbReference>
<feature type="compositionally biased region" description="Gly residues" evidence="4">
    <location>
        <begin position="183"/>
        <end position="198"/>
    </location>
</feature>
<dbReference type="PROSITE" id="PS50106">
    <property type="entry name" value="PDZ"/>
    <property type="match status" value="1"/>
</dbReference>
<dbReference type="PANTHER" id="PTHR43343:SF3">
    <property type="entry name" value="PROTEASE DO-LIKE 8, CHLOROPLASTIC"/>
    <property type="match status" value="1"/>
</dbReference>
<dbReference type="PANTHER" id="PTHR43343">
    <property type="entry name" value="PEPTIDASE S12"/>
    <property type="match status" value="1"/>
</dbReference>
<dbReference type="OrthoDB" id="73775at2"/>
<dbReference type="PROSITE" id="PS00135">
    <property type="entry name" value="TRYPSIN_SER"/>
    <property type="match status" value="1"/>
</dbReference>
<keyword evidence="5" id="KW-0472">Membrane</keyword>
<keyword evidence="3" id="KW-0378">Hydrolase</keyword>
<dbReference type="Pfam" id="PF13180">
    <property type="entry name" value="PDZ_2"/>
    <property type="match status" value="1"/>
</dbReference>
<evidence type="ECO:0000256" key="1">
    <source>
        <dbReference type="ARBA" id="ARBA00010541"/>
    </source>
</evidence>
<feature type="region of interest" description="Disordered" evidence="4">
    <location>
        <begin position="1"/>
        <end position="109"/>
    </location>
</feature>
<dbReference type="SMART" id="SM00228">
    <property type="entry name" value="PDZ"/>
    <property type="match status" value="1"/>
</dbReference>
<feature type="compositionally biased region" description="Low complexity" evidence="4">
    <location>
        <begin position="171"/>
        <end position="182"/>
    </location>
</feature>
<organism evidence="7 8">
    <name type="scientific">Jatrophihabitans endophyticus</name>
    <dbReference type="NCBI Taxonomy" id="1206085"/>
    <lineage>
        <taxon>Bacteria</taxon>
        <taxon>Bacillati</taxon>
        <taxon>Actinomycetota</taxon>
        <taxon>Actinomycetes</taxon>
        <taxon>Jatrophihabitantales</taxon>
        <taxon>Jatrophihabitantaceae</taxon>
        <taxon>Jatrophihabitans</taxon>
    </lineage>
</organism>
<feature type="compositionally biased region" description="Pro residues" evidence="4">
    <location>
        <begin position="32"/>
        <end position="44"/>
    </location>
</feature>
<dbReference type="Proteomes" id="UP000186132">
    <property type="component" value="Unassembled WGS sequence"/>
</dbReference>
<dbReference type="Pfam" id="PF13365">
    <property type="entry name" value="Trypsin_2"/>
    <property type="match status" value="1"/>
</dbReference>
<keyword evidence="8" id="KW-1185">Reference proteome</keyword>
<dbReference type="RefSeq" id="WP_084181598.1">
    <property type="nucleotide sequence ID" value="NZ_FQVU01000007.1"/>
</dbReference>
<accession>A0A1M5TR05</accession>
<protein>
    <submittedName>
        <fullName evidence="7">Serine protease, S1-C subfamily, contains C-terminal PDZ domain</fullName>
    </submittedName>
</protein>
<dbReference type="InterPro" id="IPR051201">
    <property type="entry name" value="Chloro_Bact_Ser_Proteases"/>
</dbReference>
<dbReference type="InterPro" id="IPR001940">
    <property type="entry name" value="Peptidase_S1C"/>
</dbReference>
<sequence length="514" mass="49879">MAINDAQSGSDQNPEPDRTTPFSSQGSGPQSAPSPSPYPSPYPSAQPQQQPGHGSPYLGSYSSEYPGPYTNPYADPYATEYRPQPGYGAVGTYPPAGSPAPAGRSPRRRRALVGVGGAALAAALVLSGVGIGRATTDGSGTVAQQPAFGNGSSSSGSGSTGSGSGSGNSGNSGNTGQLPGQGVLPGGGQGNSGNGNSGNGNSSQGSGTAASATQQKGIVTITSVLKYENAESAGTGMILSSDGEILTNNHVISGATSITVTDETTGRSYKADVVGTDKSDDVAVIKLRNASGLTTAQVGDASDVSALKVGAAVTGVGNAGGTGSLTAASGKVTALEQSITASDESGSDSEKLTGLIKTDAGIVSGDSGGPLYDSSGDVVGINTAASSGNGSGATSEGYAIPIDDALTIARQIESGVETSSVRIGLPAFIGVGVTDSASGGAGITSVVEGGPAADAGITSGSVITEVGGKSVTNGTSLKKRLAAYDPGQRVAITWTDTSGSSHTKTVTLTSGPAD</sequence>
<feature type="compositionally biased region" description="Polar residues" evidence="4">
    <location>
        <begin position="1"/>
        <end position="13"/>
    </location>
</feature>
<dbReference type="Gene3D" id="2.40.10.10">
    <property type="entry name" value="Trypsin-like serine proteases"/>
    <property type="match status" value="2"/>
</dbReference>
<dbReference type="InterPro" id="IPR036034">
    <property type="entry name" value="PDZ_sf"/>
</dbReference>
<dbReference type="AlphaFoldDB" id="A0A1M5TR05"/>
<reference evidence="7 8" key="1">
    <citation type="submission" date="2016-11" db="EMBL/GenBank/DDBJ databases">
        <authorList>
            <person name="Jaros S."/>
            <person name="Januszkiewicz K."/>
            <person name="Wedrychowicz H."/>
        </authorList>
    </citation>
    <scope>NUCLEOTIDE SEQUENCE [LARGE SCALE GENOMIC DNA]</scope>
    <source>
        <strain evidence="7 8">DSM 45627</strain>
    </source>
</reference>
<feature type="transmembrane region" description="Helical" evidence="5">
    <location>
        <begin position="111"/>
        <end position="131"/>
    </location>
</feature>
<gene>
    <name evidence="7" type="ORF">SAMN05443575_4011</name>
</gene>
<dbReference type="SUPFAM" id="SSF50156">
    <property type="entry name" value="PDZ domain-like"/>
    <property type="match status" value="1"/>
</dbReference>
<evidence type="ECO:0000259" key="6">
    <source>
        <dbReference type="PROSITE" id="PS50106"/>
    </source>
</evidence>
<evidence type="ECO:0000313" key="8">
    <source>
        <dbReference type="Proteomes" id="UP000186132"/>
    </source>
</evidence>
<dbReference type="Gene3D" id="2.30.42.10">
    <property type="match status" value="1"/>
</dbReference>
<keyword evidence="2 7" id="KW-0645">Protease</keyword>
<comment type="similarity">
    <text evidence="1">Belongs to the peptidase S1C family.</text>
</comment>
<feature type="compositionally biased region" description="Gly residues" evidence="4">
    <location>
        <begin position="158"/>
        <end position="170"/>
    </location>
</feature>
<dbReference type="EMBL" id="FQVU01000007">
    <property type="protein sequence ID" value="SHH53108.1"/>
    <property type="molecule type" value="Genomic_DNA"/>
</dbReference>
<feature type="domain" description="PDZ" evidence="6">
    <location>
        <begin position="415"/>
        <end position="473"/>
    </location>
</feature>
<keyword evidence="5" id="KW-0812">Transmembrane</keyword>
<dbReference type="GO" id="GO:0004252">
    <property type="term" value="F:serine-type endopeptidase activity"/>
    <property type="evidence" value="ECO:0007669"/>
    <property type="project" value="InterPro"/>
</dbReference>
<dbReference type="STRING" id="1206085.SAMN05443575_4011"/>
<dbReference type="GO" id="GO:0006508">
    <property type="term" value="P:proteolysis"/>
    <property type="evidence" value="ECO:0007669"/>
    <property type="project" value="UniProtKB-KW"/>
</dbReference>
<dbReference type="PRINTS" id="PR00834">
    <property type="entry name" value="PROTEASES2C"/>
</dbReference>